<sequence length="148" mass="16650">MTNDKTKNIILVAILLALFIIGFFLPVLDFSFGVTLNGFEAFVMQGVSVLSSTSYAEYLWKVFLLITPVLDIVLIFWLLRKQINLIAIVLVGIAVLIGSSSWIFRYGSLEILRAGYYYWLILNLLLVAVNFLAHGKKKLREDISKGSS</sequence>
<keyword evidence="3" id="KW-1185">Reference proteome</keyword>
<protein>
    <submittedName>
        <fullName evidence="2">Uncharacterized protein</fullName>
    </submittedName>
</protein>
<gene>
    <name evidence="2" type="ORF">CRYO30217_00635</name>
</gene>
<accession>A0A916JKD9</accession>
<dbReference type="EMBL" id="OU015584">
    <property type="protein sequence ID" value="CAG5078304.1"/>
    <property type="molecule type" value="Genomic_DNA"/>
</dbReference>
<feature type="transmembrane region" description="Helical" evidence="1">
    <location>
        <begin position="85"/>
        <end position="104"/>
    </location>
</feature>
<proteinExistence type="predicted"/>
<keyword evidence="1" id="KW-1133">Transmembrane helix</keyword>
<feature type="transmembrane region" description="Helical" evidence="1">
    <location>
        <begin position="58"/>
        <end position="78"/>
    </location>
</feature>
<feature type="transmembrane region" description="Helical" evidence="1">
    <location>
        <begin position="9"/>
        <end position="28"/>
    </location>
</feature>
<reference evidence="2" key="1">
    <citation type="submission" date="2021-04" db="EMBL/GenBank/DDBJ databases">
        <authorList>
            <person name="Rodrigo-Torres L."/>
            <person name="Arahal R. D."/>
            <person name="Lucena T."/>
        </authorList>
    </citation>
    <scope>NUCLEOTIDE SEQUENCE</scope>
    <source>
        <strain evidence="2">AS29M-1</strain>
    </source>
</reference>
<dbReference type="KEGG" id="ptan:CRYO30217_00635"/>
<evidence type="ECO:0000256" key="1">
    <source>
        <dbReference type="SAM" id="Phobius"/>
    </source>
</evidence>
<name>A0A916JKD9_9FLAO</name>
<dbReference type="Proteomes" id="UP000683507">
    <property type="component" value="Chromosome"/>
</dbReference>
<evidence type="ECO:0000313" key="3">
    <source>
        <dbReference type="Proteomes" id="UP000683507"/>
    </source>
</evidence>
<organism evidence="2 3">
    <name type="scientific">Parvicella tangerina</name>
    <dbReference type="NCBI Taxonomy" id="2829795"/>
    <lineage>
        <taxon>Bacteria</taxon>
        <taxon>Pseudomonadati</taxon>
        <taxon>Bacteroidota</taxon>
        <taxon>Flavobacteriia</taxon>
        <taxon>Flavobacteriales</taxon>
        <taxon>Parvicellaceae</taxon>
        <taxon>Parvicella</taxon>
    </lineage>
</organism>
<dbReference type="AlphaFoldDB" id="A0A916JKD9"/>
<evidence type="ECO:0000313" key="2">
    <source>
        <dbReference type="EMBL" id="CAG5078304.1"/>
    </source>
</evidence>
<keyword evidence="1" id="KW-0472">Membrane</keyword>
<dbReference type="RefSeq" id="WP_258540865.1">
    <property type="nucleotide sequence ID" value="NZ_OU015584.1"/>
</dbReference>
<keyword evidence="1" id="KW-0812">Transmembrane</keyword>
<feature type="transmembrane region" description="Helical" evidence="1">
    <location>
        <begin position="116"/>
        <end position="133"/>
    </location>
</feature>